<evidence type="ECO:0008006" key="4">
    <source>
        <dbReference type="Google" id="ProtNLM"/>
    </source>
</evidence>
<evidence type="ECO:0000313" key="3">
    <source>
        <dbReference type="Proteomes" id="UP000808914"/>
    </source>
</evidence>
<evidence type="ECO:0000313" key="2">
    <source>
        <dbReference type="EMBL" id="MBM7646600.1"/>
    </source>
</evidence>
<dbReference type="EMBL" id="JAFBER010000024">
    <property type="protein sequence ID" value="MBM7646600.1"/>
    <property type="molecule type" value="Genomic_DNA"/>
</dbReference>
<feature type="transmembrane region" description="Helical" evidence="1">
    <location>
        <begin position="66"/>
        <end position="91"/>
    </location>
</feature>
<organism evidence="2 3">
    <name type="scientific">Scopulibacillus daqui</name>
    <dbReference type="NCBI Taxonomy" id="1469162"/>
    <lineage>
        <taxon>Bacteria</taxon>
        <taxon>Bacillati</taxon>
        <taxon>Bacillota</taxon>
        <taxon>Bacilli</taxon>
        <taxon>Bacillales</taxon>
        <taxon>Sporolactobacillaceae</taxon>
        <taxon>Scopulibacillus</taxon>
    </lineage>
</organism>
<feature type="transmembrane region" description="Helical" evidence="1">
    <location>
        <begin position="6"/>
        <end position="26"/>
    </location>
</feature>
<evidence type="ECO:0000256" key="1">
    <source>
        <dbReference type="SAM" id="Phobius"/>
    </source>
</evidence>
<keyword evidence="1" id="KW-0812">Transmembrane</keyword>
<protein>
    <recommendedName>
        <fullName evidence="4">DUF3899 domain-containing protein</fullName>
    </recommendedName>
</protein>
<comment type="caution">
    <text evidence="2">The sequence shown here is derived from an EMBL/GenBank/DDBJ whole genome shotgun (WGS) entry which is preliminary data.</text>
</comment>
<accession>A0ABS2Q3S8</accession>
<proteinExistence type="predicted"/>
<dbReference type="RefSeq" id="WP_205004485.1">
    <property type="nucleotide sequence ID" value="NZ_JAFBER010000024.1"/>
</dbReference>
<dbReference type="Proteomes" id="UP000808914">
    <property type="component" value="Unassembled WGS sequence"/>
</dbReference>
<keyword evidence="1" id="KW-0472">Membrane</keyword>
<gene>
    <name evidence="2" type="ORF">JOD45_002831</name>
</gene>
<sequence length="92" mass="10306">MVALIIAIIFWLAGMLIIFGGEYFIFKIKHAQRDLSKSKESLEFNDNSASIVRGIEAKALDYIPWYLIRIAASIIGLIIIAIGFVALGFVFR</sequence>
<reference evidence="2 3" key="1">
    <citation type="submission" date="2021-01" db="EMBL/GenBank/DDBJ databases">
        <title>Genomic Encyclopedia of Type Strains, Phase IV (KMG-IV): sequencing the most valuable type-strain genomes for metagenomic binning, comparative biology and taxonomic classification.</title>
        <authorList>
            <person name="Goeker M."/>
        </authorList>
    </citation>
    <scope>NUCLEOTIDE SEQUENCE [LARGE SCALE GENOMIC DNA]</scope>
    <source>
        <strain evidence="2 3">DSM 28236</strain>
    </source>
</reference>
<name>A0ABS2Q3S8_9BACL</name>
<keyword evidence="3" id="KW-1185">Reference proteome</keyword>
<keyword evidence="1" id="KW-1133">Transmembrane helix</keyword>